<protein>
    <submittedName>
        <fullName evidence="2">Urease accessory protein UreH</fullName>
    </submittedName>
</protein>
<gene>
    <name evidence="2" type="ORF">DFR87_00485</name>
</gene>
<evidence type="ECO:0000313" key="3">
    <source>
        <dbReference type="Proteomes" id="UP000247586"/>
    </source>
</evidence>
<sequence length="202" mass="22884">MRNCLNVEDRGNRLVVVRTGTLNALLVRDMVILVNPSEVLVGEDRIEQEIQVKGKVVTDQAYTKVLSDSKVTITSRISLENSLFFPHPILVYNGGGLDMESYFHVTGKAKVVEAIVLGRIGSGERFQRGKIRVITKIWSGDELLIYDVFRVNDGDYLDPNVLGKEGLLTTYSIEGKEFIFDREILTIKELYRRWSQITGITF</sequence>
<dbReference type="InterPro" id="IPR002669">
    <property type="entry name" value="UreD"/>
</dbReference>
<organism evidence="2 3">
    <name type="scientific">Metallosphaera hakonensis JCM 8857 = DSM 7519</name>
    <dbReference type="NCBI Taxonomy" id="1293036"/>
    <lineage>
        <taxon>Archaea</taxon>
        <taxon>Thermoproteota</taxon>
        <taxon>Thermoprotei</taxon>
        <taxon>Sulfolobales</taxon>
        <taxon>Sulfolobaceae</taxon>
        <taxon>Metallosphaera</taxon>
    </lineage>
</organism>
<name>A0A2U9IR44_9CREN</name>
<accession>A0A2U9IR44</accession>
<reference evidence="2" key="1">
    <citation type="submission" date="2018-05" db="EMBL/GenBank/DDBJ databases">
        <title>Complete Genome Sequences of Extremely Thermoacidophilic, Metal-Mobilizing Type-Strain Members of the Archaeal Family Sulfolobaceae: Acidianus brierleyi DSM-1651T, Acidianus sulfidivorans DSM-18786T, Metallosphaera hakonensis DSM-7519T, and Metallosphaera prunae DSM-10039T.</title>
        <authorList>
            <person name="Counts J.A."/>
            <person name="Kelly R.M."/>
        </authorList>
    </citation>
    <scope>NUCLEOTIDE SEQUENCE [LARGE SCALE GENOMIC DNA]</scope>
    <source>
        <strain evidence="2">HO1-1</strain>
    </source>
</reference>
<keyword evidence="3" id="KW-1185">Reference proteome</keyword>
<dbReference type="GeneID" id="36833773"/>
<evidence type="ECO:0000256" key="1">
    <source>
        <dbReference type="ARBA" id="ARBA00023186"/>
    </source>
</evidence>
<keyword evidence="1" id="KW-0143">Chaperone</keyword>
<proteinExistence type="predicted"/>
<dbReference type="KEGG" id="mhk:DFR87_00485"/>
<dbReference type="OrthoDB" id="39102at2157"/>
<dbReference type="AlphaFoldDB" id="A0A2U9IR44"/>
<dbReference type="EMBL" id="CP029287">
    <property type="protein sequence ID" value="AWR98437.1"/>
    <property type="molecule type" value="Genomic_DNA"/>
</dbReference>
<evidence type="ECO:0000313" key="2">
    <source>
        <dbReference type="EMBL" id="AWR98437.1"/>
    </source>
</evidence>
<dbReference type="Pfam" id="PF01774">
    <property type="entry name" value="UreD"/>
    <property type="match status" value="1"/>
</dbReference>
<dbReference type="STRING" id="1293036.GCA_001315825_01766"/>
<dbReference type="GO" id="GO:0016151">
    <property type="term" value="F:nickel cation binding"/>
    <property type="evidence" value="ECO:0007669"/>
    <property type="project" value="InterPro"/>
</dbReference>
<dbReference type="Proteomes" id="UP000247586">
    <property type="component" value="Chromosome"/>
</dbReference>
<dbReference type="RefSeq" id="WP_054836772.1">
    <property type="nucleotide sequence ID" value="NZ_BBBA01000010.1"/>
</dbReference>